<dbReference type="PROSITE" id="PS00134">
    <property type="entry name" value="TRYPSIN_HIS"/>
    <property type="match status" value="1"/>
</dbReference>
<accession>A0A8J1USB4</accession>
<protein>
    <submittedName>
        <fullName evidence="2">Uncharacterized protein</fullName>
    </submittedName>
</protein>
<dbReference type="SUPFAM" id="SSF50494">
    <property type="entry name" value="Trypsin-like serine proteases"/>
    <property type="match status" value="1"/>
</dbReference>
<dbReference type="Proteomes" id="UP000749559">
    <property type="component" value="Unassembled WGS sequence"/>
</dbReference>
<dbReference type="OrthoDB" id="6380398at2759"/>
<evidence type="ECO:0000313" key="2">
    <source>
        <dbReference type="EMBL" id="CAH1779831.1"/>
    </source>
</evidence>
<dbReference type="SMART" id="SM00020">
    <property type="entry name" value="Tryp_SPc"/>
    <property type="match status" value="1"/>
</dbReference>
<keyword evidence="3" id="KW-1185">Reference proteome</keyword>
<sequence length="419" mass="47503">MKIVSYLLFLSLICNVASKGSNKNKATNCLNDRTCTKRGQECPNTYYCNKRKCCQYNRQPQCTDVTLDGQGYPSKCRGGGSIRCKSGHRCVVEKNNLYSMCCKNVICTDHNGEIRRPGERKWKAADGCNKCKCKAPDGKLVCTDTKLCRHCTKPCKLGPFSKFSTCESNTSRERKTRIKQCTRPPFKDKECNEITIDSEWCSSTQPAPMEPGVRRTEAGAIITGGKEVNPKYNYRWMVRLVECQCGGTILTPTHILTAAHCVTEGNLRLIDHITIKAAKHNLSETEPFEQTRIIPKSNFTTQIVKHGNFSAHFDNDIAILVVDPPFEFNNYTQPIILPEEDDKFEISAKRQCVIIGWGSIECSWSSTQCRNGSEVLRRAHVSLQENCDLDHTNLNWVTDNMFCASGQEERFWWTLYVQV</sequence>
<proteinExistence type="predicted"/>
<dbReference type="FunFam" id="2.40.10.10:FF:000068">
    <property type="entry name" value="transmembrane protease serine 2"/>
    <property type="match status" value="1"/>
</dbReference>
<dbReference type="GO" id="GO:0004252">
    <property type="term" value="F:serine-type endopeptidase activity"/>
    <property type="evidence" value="ECO:0007669"/>
    <property type="project" value="InterPro"/>
</dbReference>
<name>A0A8J1USB4_OWEFU</name>
<dbReference type="InterPro" id="IPR009003">
    <property type="entry name" value="Peptidase_S1_PA"/>
</dbReference>
<dbReference type="InterPro" id="IPR018114">
    <property type="entry name" value="TRYPSIN_HIS"/>
</dbReference>
<organism evidence="2 3">
    <name type="scientific">Owenia fusiformis</name>
    <name type="common">Polychaete worm</name>
    <dbReference type="NCBI Taxonomy" id="6347"/>
    <lineage>
        <taxon>Eukaryota</taxon>
        <taxon>Metazoa</taxon>
        <taxon>Spiralia</taxon>
        <taxon>Lophotrochozoa</taxon>
        <taxon>Annelida</taxon>
        <taxon>Polychaeta</taxon>
        <taxon>Sedentaria</taxon>
        <taxon>Canalipalpata</taxon>
        <taxon>Sabellida</taxon>
        <taxon>Oweniida</taxon>
        <taxon>Oweniidae</taxon>
        <taxon>Owenia</taxon>
    </lineage>
</organism>
<dbReference type="InterPro" id="IPR001254">
    <property type="entry name" value="Trypsin_dom"/>
</dbReference>
<dbReference type="Pfam" id="PF00089">
    <property type="entry name" value="Trypsin"/>
    <property type="match status" value="1"/>
</dbReference>
<dbReference type="CDD" id="cd00190">
    <property type="entry name" value="Tryp_SPc"/>
    <property type="match status" value="1"/>
</dbReference>
<dbReference type="AlphaFoldDB" id="A0A8J1USB4"/>
<gene>
    <name evidence="2" type="ORF">OFUS_LOCUS6600</name>
</gene>
<evidence type="ECO:0000313" key="3">
    <source>
        <dbReference type="Proteomes" id="UP000749559"/>
    </source>
</evidence>
<dbReference type="Gene3D" id="2.40.10.10">
    <property type="entry name" value="Trypsin-like serine proteases"/>
    <property type="match status" value="2"/>
</dbReference>
<dbReference type="EMBL" id="CAIIXF020000003">
    <property type="protein sequence ID" value="CAH1779831.1"/>
    <property type="molecule type" value="Genomic_DNA"/>
</dbReference>
<reference evidence="2" key="1">
    <citation type="submission" date="2022-03" db="EMBL/GenBank/DDBJ databases">
        <authorList>
            <person name="Martin C."/>
        </authorList>
    </citation>
    <scope>NUCLEOTIDE SEQUENCE</scope>
</reference>
<dbReference type="PANTHER" id="PTHR24252">
    <property type="entry name" value="ACROSIN-RELATED"/>
    <property type="match status" value="1"/>
</dbReference>
<comment type="caution">
    <text evidence="2">The sequence shown here is derived from an EMBL/GenBank/DDBJ whole genome shotgun (WGS) entry which is preliminary data.</text>
</comment>
<dbReference type="InterPro" id="IPR043504">
    <property type="entry name" value="Peptidase_S1_PA_chymotrypsin"/>
</dbReference>
<keyword evidence="1" id="KW-1015">Disulfide bond</keyword>
<evidence type="ECO:0000256" key="1">
    <source>
        <dbReference type="ARBA" id="ARBA00023157"/>
    </source>
</evidence>
<dbReference type="GO" id="GO:0006508">
    <property type="term" value="P:proteolysis"/>
    <property type="evidence" value="ECO:0007669"/>
    <property type="project" value="InterPro"/>
</dbReference>
<dbReference type="PANTHER" id="PTHR24252:SF18">
    <property type="entry name" value="OVOCHYMASE 1"/>
    <property type="match status" value="1"/>
</dbReference>
<dbReference type="PROSITE" id="PS50240">
    <property type="entry name" value="TRYPSIN_DOM"/>
    <property type="match status" value="1"/>
</dbReference>